<feature type="non-terminal residue" evidence="2">
    <location>
        <position position="64"/>
    </location>
</feature>
<name>A0A382XDR5_9ZZZZ</name>
<evidence type="ECO:0000259" key="1">
    <source>
        <dbReference type="PROSITE" id="PS50983"/>
    </source>
</evidence>
<dbReference type="SUPFAM" id="SSF53807">
    <property type="entry name" value="Helical backbone' metal receptor"/>
    <property type="match status" value="1"/>
</dbReference>
<protein>
    <recommendedName>
        <fullName evidence="1">Fe/B12 periplasmic-binding domain-containing protein</fullName>
    </recommendedName>
</protein>
<evidence type="ECO:0000313" key="2">
    <source>
        <dbReference type="EMBL" id="SVD68960.1"/>
    </source>
</evidence>
<reference evidence="2" key="1">
    <citation type="submission" date="2018-05" db="EMBL/GenBank/DDBJ databases">
        <authorList>
            <person name="Lanie J.A."/>
            <person name="Ng W.-L."/>
            <person name="Kazmierczak K.M."/>
            <person name="Andrzejewski T.M."/>
            <person name="Davidsen T.M."/>
            <person name="Wayne K.J."/>
            <person name="Tettelin H."/>
            <person name="Glass J.I."/>
            <person name="Rusch D."/>
            <person name="Podicherti R."/>
            <person name="Tsui H.-C.T."/>
            <person name="Winkler M.E."/>
        </authorList>
    </citation>
    <scope>NUCLEOTIDE SEQUENCE</scope>
</reference>
<accession>A0A382XDR5</accession>
<gene>
    <name evidence="2" type="ORF">METZ01_LOCUS421814</name>
</gene>
<dbReference type="InterPro" id="IPR002491">
    <property type="entry name" value="ABC_transptr_periplasmic_BD"/>
</dbReference>
<sequence length="64" mass="7166">MHFFLYIDKLFRKSIVIHFFALCFLLLIFQGVHAAPQRVISTSPAITEILFALGAGDRVVGVTD</sequence>
<dbReference type="PROSITE" id="PS50983">
    <property type="entry name" value="FE_B12_PBP"/>
    <property type="match status" value="1"/>
</dbReference>
<organism evidence="2">
    <name type="scientific">marine metagenome</name>
    <dbReference type="NCBI Taxonomy" id="408172"/>
    <lineage>
        <taxon>unclassified sequences</taxon>
        <taxon>metagenomes</taxon>
        <taxon>ecological metagenomes</taxon>
    </lineage>
</organism>
<dbReference type="EMBL" id="UINC01166807">
    <property type="protein sequence ID" value="SVD68960.1"/>
    <property type="molecule type" value="Genomic_DNA"/>
</dbReference>
<proteinExistence type="predicted"/>
<dbReference type="AlphaFoldDB" id="A0A382XDR5"/>
<dbReference type="Gene3D" id="3.40.50.1980">
    <property type="entry name" value="Nitrogenase molybdenum iron protein domain"/>
    <property type="match status" value="1"/>
</dbReference>
<feature type="domain" description="Fe/B12 periplasmic-binding" evidence="1">
    <location>
        <begin position="38"/>
        <end position="64"/>
    </location>
</feature>